<dbReference type="InterPro" id="IPR009057">
    <property type="entry name" value="Homeodomain-like_sf"/>
</dbReference>
<evidence type="ECO:0000256" key="3">
    <source>
        <dbReference type="ARBA" id="ARBA00023015"/>
    </source>
</evidence>
<dbReference type="InterPro" id="IPR006447">
    <property type="entry name" value="Myb_dom_plants"/>
</dbReference>
<feature type="region of interest" description="Disordered" evidence="8">
    <location>
        <begin position="440"/>
        <end position="474"/>
    </location>
</feature>
<gene>
    <name evidence="11" type="ORF">KC19_3G244100</name>
</gene>
<evidence type="ECO:0000259" key="10">
    <source>
        <dbReference type="PROSITE" id="PS51294"/>
    </source>
</evidence>
<dbReference type="Proteomes" id="UP000822688">
    <property type="component" value="Chromosome 3"/>
</dbReference>
<dbReference type="AlphaFoldDB" id="A0A8T0IMC0"/>
<dbReference type="InterPro" id="IPR001005">
    <property type="entry name" value="SANT/Myb"/>
</dbReference>
<evidence type="ECO:0000256" key="1">
    <source>
        <dbReference type="ARBA" id="ARBA00022553"/>
    </source>
</evidence>
<keyword evidence="2" id="KW-0902">Two-component regulatory system</keyword>
<dbReference type="OrthoDB" id="60033at2759"/>
<dbReference type="EMBL" id="CM026423">
    <property type="protein sequence ID" value="KAG0584913.1"/>
    <property type="molecule type" value="Genomic_DNA"/>
</dbReference>
<evidence type="ECO:0000313" key="12">
    <source>
        <dbReference type="Proteomes" id="UP000822688"/>
    </source>
</evidence>
<organism evidence="11 12">
    <name type="scientific">Ceratodon purpureus</name>
    <name type="common">Fire moss</name>
    <name type="synonym">Dicranum purpureum</name>
    <dbReference type="NCBI Taxonomy" id="3225"/>
    <lineage>
        <taxon>Eukaryota</taxon>
        <taxon>Viridiplantae</taxon>
        <taxon>Streptophyta</taxon>
        <taxon>Embryophyta</taxon>
        <taxon>Bryophyta</taxon>
        <taxon>Bryophytina</taxon>
        <taxon>Bryopsida</taxon>
        <taxon>Dicranidae</taxon>
        <taxon>Pseudoditrichales</taxon>
        <taxon>Ditrichaceae</taxon>
        <taxon>Ceratodon</taxon>
    </lineage>
</organism>
<dbReference type="PANTHER" id="PTHR43874:SF7">
    <property type="entry name" value="TWO-COMPONENT RESPONSE REGULATOR ARR10"/>
    <property type="match status" value="1"/>
</dbReference>
<dbReference type="NCBIfam" id="TIGR01557">
    <property type="entry name" value="myb_SHAQKYF"/>
    <property type="match status" value="1"/>
</dbReference>
<evidence type="ECO:0000259" key="9">
    <source>
        <dbReference type="PROSITE" id="PS50110"/>
    </source>
</evidence>
<feature type="domain" description="Response regulatory" evidence="9">
    <location>
        <begin position="32"/>
        <end position="147"/>
    </location>
</feature>
<evidence type="ECO:0000256" key="5">
    <source>
        <dbReference type="ARBA" id="ARBA00023163"/>
    </source>
</evidence>
<evidence type="ECO:0000256" key="2">
    <source>
        <dbReference type="ARBA" id="ARBA00023012"/>
    </source>
</evidence>
<feature type="compositionally biased region" description="Polar residues" evidence="8">
    <location>
        <begin position="440"/>
        <end position="460"/>
    </location>
</feature>
<dbReference type="InterPro" id="IPR045279">
    <property type="entry name" value="ARR-like"/>
</dbReference>
<reference evidence="11" key="1">
    <citation type="submission" date="2020-06" db="EMBL/GenBank/DDBJ databases">
        <title>WGS assembly of Ceratodon purpureus strain R40.</title>
        <authorList>
            <person name="Carey S.B."/>
            <person name="Jenkins J."/>
            <person name="Shu S."/>
            <person name="Lovell J.T."/>
            <person name="Sreedasyam A."/>
            <person name="Maumus F."/>
            <person name="Tiley G.P."/>
            <person name="Fernandez-Pozo N."/>
            <person name="Barry K."/>
            <person name="Chen C."/>
            <person name="Wang M."/>
            <person name="Lipzen A."/>
            <person name="Daum C."/>
            <person name="Saski C.A."/>
            <person name="Payton A.C."/>
            <person name="Mcbreen J.C."/>
            <person name="Conrad R.E."/>
            <person name="Kollar L.M."/>
            <person name="Olsson S."/>
            <person name="Huttunen S."/>
            <person name="Landis J.B."/>
            <person name="Wickett N.J."/>
            <person name="Johnson M.G."/>
            <person name="Rensing S.A."/>
            <person name="Grimwood J."/>
            <person name="Schmutz J."/>
            <person name="Mcdaniel S.F."/>
        </authorList>
    </citation>
    <scope>NUCLEOTIDE SEQUENCE</scope>
    <source>
        <strain evidence="11">R40</strain>
    </source>
</reference>
<dbReference type="Pfam" id="PF00072">
    <property type="entry name" value="Response_reg"/>
    <property type="match status" value="1"/>
</dbReference>
<dbReference type="Pfam" id="PF00249">
    <property type="entry name" value="Myb_DNA-binding"/>
    <property type="match status" value="1"/>
</dbReference>
<dbReference type="GO" id="GO:0000160">
    <property type="term" value="P:phosphorelay signal transduction system"/>
    <property type="evidence" value="ECO:0007669"/>
    <property type="project" value="UniProtKB-KW"/>
</dbReference>
<dbReference type="GO" id="GO:0003677">
    <property type="term" value="F:DNA binding"/>
    <property type="evidence" value="ECO:0007669"/>
    <property type="project" value="InterPro"/>
</dbReference>
<keyword evidence="1 7" id="KW-0597">Phosphoprotein</keyword>
<dbReference type="GO" id="GO:0009736">
    <property type="term" value="P:cytokinin-activated signaling pathway"/>
    <property type="evidence" value="ECO:0007669"/>
    <property type="project" value="InterPro"/>
</dbReference>
<dbReference type="InterPro" id="IPR001789">
    <property type="entry name" value="Sig_transdc_resp-reg_receiver"/>
</dbReference>
<name>A0A8T0IMC0_CERPU</name>
<dbReference type="Gene3D" id="1.10.10.60">
    <property type="entry name" value="Homeodomain-like"/>
    <property type="match status" value="1"/>
</dbReference>
<dbReference type="FunFam" id="1.10.10.60:FF:000007">
    <property type="entry name" value="Two-component response regulator"/>
    <property type="match status" value="1"/>
</dbReference>
<evidence type="ECO:0000256" key="4">
    <source>
        <dbReference type="ARBA" id="ARBA00023159"/>
    </source>
</evidence>
<keyword evidence="5" id="KW-0804">Transcription</keyword>
<keyword evidence="3" id="KW-0805">Transcription regulation</keyword>
<dbReference type="PROSITE" id="PS51294">
    <property type="entry name" value="HTH_MYB"/>
    <property type="match status" value="1"/>
</dbReference>
<keyword evidence="6" id="KW-0539">Nucleus</keyword>
<dbReference type="PANTHER" id="PTHR43874">
    <property type="entry name" value="TWO-COMPONENT RESPONSE REGULATOR"/>
    <property type="match status" value="1"/>
</dbReference>
<dbReference type="InterPro" id="IPR017930">
    <property type="entry name" value="Myb_dom"/>
</dbReference>
<evidence type="ECO:0008006" key="13">
    <source>
        <dbReference type="Google" id="ProtNLM"/>
    </source>
</evidence>
<dbReference type="SUPFAM" id="SSF52172">
    <property type="entry name" value="CheY-like"/>
    <property type="match status" value="1"/>
</dbReference>
<feature type="domain" description="HTH myb-type" evidence="10">
    <location>
        <begin position="200"/>
        <end position="259"/>
    </location>
</feature>
<dbReference type="CDD" id="cd17584">
    <property type="entry name" value="REC_typeB_ARR-like"/>
    <property type="match status" value="1"/>
</dbReference>
<dbReference type="Gene3D" id="3.40.50.2300">
    <property type="match status" value="1"/>
</dbReference>
<evidence type="ECO:0000256" key="7">
    <source>
        <dbReference type="PROSITE-ProRule" id="PRU00169"/>
    </source>
</evidence>
<keyword evidence="4" id="KW-0010">Activator</keyword>
<feature type="modified residue" description="4-aspartylphosphate" evidence="7">
    <location>
        <position position="83"/>
    </location>
</feature>
<comment type="caution">
    <text evidence="11">The sequence shown here is derived from an EMBL/GenBank/DDBJ whole genome shotgun (WGS) entry which is preliminary data.</text>
</comment>
<dbReference type="SUPFAM" id="SSF46689">
    <property type="entry name" value="Homeodomain-like"/>
    <property type="match status" value="1"/>
</dbReference>
<keyword evidence="12" id="KW-1185">Reference proteome</keyword>
<dbReference type="PROSITE" id="PS50110">
    <property type="entry name" value="RESPONSE_REGULATORY"/>
    <property type="match status" value="1"/>
</dbReference>
<proteinExistence type="predicted"/>
<dbReference type="EMBL" id="CM026423">
    <property type="protein sequence ID" value="KAG0584914.1"/>
    <property type="molecule type" value="Genomic_DNA"/>
</dbReference>
<evidence type="ECO:0000256" key="6">
    <source>
        <dbReference type="ARBA" id="ARBA00023242"/>
    </source>
</evidence>
<evidence type="ECO:0000313" key="11">
    <source>
        <dbReference type="EMBL" id="KAG0584914.1"/>
    </source>
</evidence>
<protein>
    <recommendedName>
        <fullName evidence="13">Two-component response regulator</fullName>
    </recommendedName>
</protein>
<accession>A0A8T0IMC0</accession>
<evidence type="ECO:0000256" key="8">
    <source>
        <dbReference type="SAM" id="MobiDB-lite"/>
    </source>
</evidence>
<dbReference type="InterPro" id="IPR011006">
    <property type="entry name" value="CheY-like_superfamily"/>
</dbReference>
<sequence length="594" mass="64675">MVVMKPLNMAGVPEDRMERLAHPEGFSPAGLKVLVVDDDLLCLMILERMLRQCKYIVTTCNSATKALAMLRENRNYFDLVISDVYMPDMDGFKLLEAIGLELDLPVIMMSGDGETDSVMKGIRHGACDYLLKPVRLEELKNIWQHVVRKLVTPRDIPKEESGEWDEFAKQPLDAGDYDATSRKRKDRLEDESQLLDDVNNLKKARVVWSAELHQQFVNAVDYLGVDKAVPRKILDIMNVQGLTRENVASHLQKYRLYLKRLIGVTPKPYPVASFQASENGPFGGTMQIQPGGRPAASSSTKGLNLGGGAAMSAIGLNRGTPQIDAATLNTLVQLQSLQRQQQEQQQQKQATSGGRGGLAAELVNPQTSVDPILLQRMDSYDLDLLMKAQHDVSRQQRGGGSGGDELAALLNGSKDALPYLNTLRGQGDLNNMRAQGDLNNLRGQGDLNNIRGQGDLNNMRRQGDLKPTPMGSTNPLSCSEPMTAMSMSNLRGVDDVGPSLQSMESARSLLANKLGADFSTTSAFSSSTTTRSNGGAAVSDGSFSTSYGEIGDVPPDFLVASPSDLSLLGQLQAFDQGEVDYGQSPHPQRSVSYS</sequence>
<dbReference type="SMART" id="SM00448">
    <property type="entry name" value="REC"/>
    <property type="match status" value="1"/>
</dbReference>